<sequence>MTSTSAPAQITLFFSRSVGIVAAANGEKYAWAQTALEASGFQRRKDGTYVLALGDPQVAQATLISLLRIADRHRSIVKITGRSYIRDVAEGIAGHLPGEWSVTVDVYSHPVWQEDLVPWLWDAGELSQAIQTTRIPYAAVLTDGTGINLLLTERPGHHHDYVVGAFAPDGFDDNYDEPHAPSSIVVPGAAQPSAHAISHRFLPAYHQAVHTRRTAAVASALGRIREEGQTWEAIKESGRYSDGSPLAPEGLPGAEEAFVGLSWFEFRDVLLHAPAVLERCRPADSAWPQDTAALDRLQGALGRGQEILSEWNARLEGLRATSRTPPRESDADVKAERDARMQPVIETWLADGDALLRQAGAAAPASPSAGPVRSHTVAALPPALPAPPGAVPARR</sequence>
<proteinExistence type="predicted"/>
<dbReference type="RefSeq" id="WP_095584697.1">
    <property type="nucleotide sequence ID" value="NZ_JAJQQS010000010.1"/>
</dbReference>
<organism evidence="2 3">
    <name type="scientific">Streptomyces albireticuli</name>
    <dbReference type="NCBI Taxonomy" id="1940"/>
    <lineage>
        <taxon>Bacteria</taxon>
        <taxon>Bacillati</taxon>
        <taxon>Actinomycetota</taxon>
        <taxon>Actinomycetes</taxon>
        <taxon>Kitasatosporales</taxon>
        <taxon>Streptomycetaceae</taxon>
        <taxon>Streptomyces</taxon>
    </lineage>
</organism>
<gene>
    <name evidence="2" type="ORF">CK936_33500</name>
</gene>
<evidence type="ECO:0000313" key="3">
    <source>
        <dbReference type="Proteomes" id="UP000218944"/>
    </source>
</evidence>
<name>A0A2A2CWX5_9ACTN</name>
<dbReference type="EMBL" id="NSJV01000637">
    <property type="protein sequence ID" value="PAU44693.1"/>
    <property type="molecule type" value="Genomic_DNA"/>
</dbReference>
<feature type="region of interest" description="Disordered" evidence="1">
    <location>
        <begin position="359"/>
        <end position="395"/>
    </location>
</feature>
<dbReference type="Proteomes" id="UP000218944">
    <property type="component" value="Unassembled WGS sequence"/>
</dbReference>
<protein>
    <submittedName>
        <fullName evidence="2">Uncharacterized protein</fullName>
    </submittedName>
</protein>
<keyword evidence="3" id="KW-1185">Reference proteome</keyword>
<dbReference type="AlphaFoldDB" id="A0A2A2CWX5"/>
<accession>A0A2A2CWX5</accession>
<evidence type="ECO:0000256" key="1">
    <source>
        <dbReference type="SAM" id="MobiDB-lite"/>
    </source>
</evidence>
<feature type="compositionally biased region" description="Pro residues" evidence="1">
    <location>
        <begin position="382"/>
        <end position="395"/>
    </location>
</feature>
<evidence type="ECO:0000313" key="2">
    <source>
        <dbReference type="EMBL" id="PAU44693.1"/>
    </source>
</evidence>
<comment type="caution">
    <text evidence="2">The sequence shown here is derived from an EMBL/GenBank/DDBJ whole genome shotgun (WGS) entry which is preliminary data.</text>
</comment>
<reference evidence="2 3" key="1">
    <citation type="submission" date="2017-08" db="EMBL/GenBank/DDBJ databases">
        <title>Genome sequence of Streptomyces albireticuli NRRL B-1670.</title>
        <authorList>
            <person name="Graham D.E."/>
            <person name="Mahan K.M."/>
            <person name="Klingeman D.M."/>
            <person name="Hettich R.L."/>
            <person name="Parry R.J."/>
            <person name="Spain J.C."/>
        </authorList>
    </citation>
    <scope>NUCLEOTIDE SEQUENCE [LARGE SCALE GENOMIC DNA]</scope>
    <source>
        <strain evidence="2 3">NRRL B-1670</strain>
    </source>
</reference>
<feature type="compositionally biased region" description="Low complexity" evidence="1">
    <location>
        <begin position="359"/>
        <end position="381"/>
    </location>
</feature>